<evidence type="ECO:0000256" key="7">
    <source>
        <dbReference type="SAM" id="Coils"/>
    </source>
</evidence>
<sequence length="516" mass="62224">MAATCREGQRCREVKGPKPCSVAVKAKAMHKGMQAKIEKQKKLEIALEEALAFEKYQRDGLTRNKLERIEEQKRMRFKINQNFKGIMLEYKASIDDRRDRLRELLETEEEALLKEFVGLGDTVFDRQEKMRERAKFLRDKNEKERQQLVADKRDQQFREQSEELHKMMFHKHQLEVNKDRLVQLEMKKELERKKEEEEDLFAELWKKDQQAKEERLAKEIQEEKTRNLELLAVQQSQMVEANAKRMEARRLIQEEAQLMKELERQKKLEDEQDEIKKAQKQLETRSMLQKSIQMKNKRLAEQQKEEEALDTKINEQMLKEYHDDAEEQKQRKFELQREQHAYRQYLARQVEEQKLQEKEMDQLIEADLQKALAKRLEELKMKKGARDRLLKEVMAARKLQVQQKLEENAKKQEELAEEQDRIAKVVKEMKELNNEREQRVRKINKDLQQDLADQIEYQQRIREAEKVEEQTRADIMKMEEKNYQKKVQDAISQSGVESDKSHPWKKYCKVHKDVEC</sequence>
<dbReference type="Pfam" id="PF13868">
    <property type="entry name" value="TPH"/>
    <property type="match status" value="1"/>
</dbReference>
<evidence type="ECO:0000256" key="3">
    <source>
        <dbReference type="ARBA" id="ARBA00023069"/>
    </source>
</evidence>
<evidence type="ECO:0000256" key="1">
    <source>
        <dbReference type="ARBA" id="ARBA00004138"/>
    </source>
</evidence>
<evidence type="ECO:0000256" key="6">
    <source>
        <dbReference type="ARBA" id="ARBA00033773"/>
    </source>
</evidence>
<protein>
    <recommendedName>
        <fullName evidence="6">Cilia- and flagella-associated protein 53</fullName>
    </recommendedName>
</protein>
<dbReference type="PANTHER" id="PTHR31183">
    <property type="entry name" value="TRICHOPLEIN KERATIN FILAMENT-BINDING PROTEIN FAMILY MEMBER"/>
    <property type="match status" value="1"/>
</dbReference>
<reference evidence="9" key="1">
    <citation type="journal article" date="2014" name="Nature">
        <title>Elephant shark genome provides unique insights into gnathostome evolution.</title>
        <authorList>
            <consortium name="International Elephant Shark Genome Sequencing Consortium"/>
            <person name="Venkatesh B."/>
            <person name="Lee A.P."/>
            <person name="Ravi V."/>
            <person name="Maurya A.K."/>
            <person name="Lian M.M."/>
            <person name="Swann J.B."/>
            <person name="Ohta Y."/>
            <person name="Flajnik M.F."/>
            <person name="Sutoh Y."/>
            <person name="Kasahara M."/>
            <person name="Hoon S."/>
            <person name="Gangu V."/>
            <person name="Roy S.W."/>
            <person name="Irimia M."/>
            <person name="Korzh V."/>
            <person name="Kondrychyn I."/>
            <person name="Lim Z.W."/>
            <person name="Tay B.H."/>
            <person name="Tohari S."/>
            <person name="Kong K.W."/>
            <person name="Ho S."/>
            <person name="Lorente-Galdos B."/>
            <person name="Quilez J."/>
            <person name="Marques-Bonet T."/>
            <person name="Raney B.J."/>
            <person name="Ingham P.W."/>
            <person name="Tay A."/>
            <person name="Hillier L.W."/>
            <person name="Minx P."/>
            <person name="Boehm T."/>
            <person name="Wilson R.K."/>
            <person name="Brenner S."/>
            <person name="Warren W.C."/>
        </authorList>
    </citation>
    <scope>NUCLEOTIDE SEQUENCE</scope>
    <source>
        <tissue evidence="9">Testis</tissue>
    </source>
</reference>
<dbReference type="AlphaFoldDB" id="V9KSN7"/>
<dbReference type="PANTHER" id="PTHR31183:SF1">
    <property type="entry name" value="CILIA- AND FLAGELLA-ASSOCIATED PROTEIN 53"/>
    <property type="match status" value="1"/>
</dbReference>
<keyword evidence="4" id="KW-0966">Cell projection</keyword>
<dbReference type="InterPro" id="IPR043597">
    <property type="entry name" value="TPH_dom"/>
</dbReference>
<evidence type="ECO:0000256" key="4">
    <source>
        <dbReference type="ARBA" id="ARBA00023273"/>
    </source>
</evidence>
<feature type="coiled-coil region" evidence="7">
    <location>
        <begin position="183"/>
        <end position="366"/>
    </location>
</feature>
<organism evidence="9">
    <name type="scientific">Callorhinchus milii</name>
    <name type="common">Ghost shark</name>
    <dbReference type="NCBI Taxonomy" id="7868"/>
    <lineage>
        <taxon>Eukaryota</taxon>
        <taxon>Metazoa</taxon>
        <taxon>Chordata</taxon>
        <taxon>Craniata</taxon>
        <taxon>Vertebrata</taxon>
        <taxon>Chondrichthyes</taxon>
        <taxon>Holocephali</taxon>
        <taxon>Chimaeriformes</taxon>
        <taxon>Callorhinchidae</taxon>
        <taxon>Callorhinchus</taxon>
    </lineage>
</organism>
<comment type="subcellular location">
    <subcellularLocation>
        <location evidence="1">Cell projection</location>
        <location evidence="1">Cilium</location>
    </subcellularLocation>
</comment>
<keyword evidence="2 7" id="KW-0175">Coiled coil</keyword>
<evidence type="ECO:0000259" key="8">
    <source>
        <dbReference type="Pfam" id="PF13868"/>
    </source>
</evidence>
<dbReference type="InterPro" id="IPR043596">
    <property type="entry name" value="CFAP53/TCHP"/>
</dbReference>
<dbReference type="GO" id="GO:0005929">
    <property type="term" value="C:cilium"/>
    <property type="evidence" value="ECO:0007669"/>
    <property type="project" value="UniProtKB-SubCell"/>
</dbReference>
<comment type="similarity">
    <text evidence="5">Belongs to the CFAP53 family.</text>
</comment>
<feature type="coiled-coil region" evidence="7">
    <location>
        <begin position="91"/>
        <end position="147"/>
    </location>
</feature>
<evidence type="ECO:0000256" key="5">
    <source>
        <dbReference type="ARBA" id="ARBA00033747"/>
    </source>
</evidence>
<keyword evidence="3" id="KW-0969">Cilium</keyword>
<proteinExistence type="evidence at transcript level"/>
<name>V9KSN7_CALMI</name>
<dbReference type="EMBL" id="JW868932">
    <property type="protein sequence ID" value="AFP01450.1"/>
    <property type="molecule type" value="mRNA"/>
</dbReference>
<feature type="coiled-coil region" evidence="7">
    <location>
        <begin position="395"/>
        <end position="481"/>
    </location>
</feature>
<feature type="domain" description="Trichohyalin-plectin-homology" evidence="8">
    <location>
        <begin position="158"/>
        <end position="491"/>
    </location>
</feature>
<evidence type="ECO:0000256" key="2">
    <source>
        <dbReference type="ARBA" id="ARBA00023054"/>
    </source>
</evidence>
<evidence type="ECO:0000313" key="9">
    <source>
        <dbReference type="EMBL" id="AFP01450.1"/>
    </source>
</evidence>
<accession>V9KSN7</accession>